<organism evidence="2 3">
    <name type="scientific">Baekduia soli</name>
    <dbReference type="NCBI Taxonomy" id="496014"/>
    <lineage>
        <taxon>Bacteria</taxon>
        <taxon>Bacillati</taxon>
        <taxon>Actinomycetota</taxon>
        <taxon>Thermoleophilia</taxon>
        <taxon>Solirubrobacterales</taxon>
        <taxon>Baekduiaceae</taxon>
        <taxon>Baekduia</taxon>
    </lineage>
</organism>
<evidence type="ECO:0000313" key="2">
    <source>
        <dbReference type="EMBL" id="QEC48411.1"/>
    </source>
</evidence>
<dbReference type="OrthoDB" id="182039at2"/>
<evidence type="ECO:0000259" key="1">
    <source>
        <dbReference type="Pfam" id="PF01425"/>
    </source>
</evidence>
<dbReference type="Gene3D" id="3.90.1300.10">
    <property type="entry name" value="Amidase signature (AS) domain"/>
    <property type="match status" value="1"/>
</dbReference>
<evidence type="ECO:0000313" key="3">
    <source>
        <dbReference type="Proteomes" id="UP000321805"/>
    </source>
</evidence>
<dbReference type="KEGG" id="bsol:FSW04_13090"/>
<dbReference type="InterPro" id="IPR020556">
    <property type="entry name" value="Amidase_CS"/>
</dbReference>
<dbReference type="Proteomes" id="UP000321805">
    <property type="component" value="Chromosome"/>
</dbReference>
<reference evidence="2 3" key="1">
    <citation type="journal article" date="2018" name="J. Microbiol.">
        <title>Baekduia soli gen. nov., sp. nov., a novel bacterium isolated from the soil of Baekdu Mountain and proposal of a novel family name, Baekduiaceae fam. nov.</title>
        <authorList>
            <person name="An D.S."/>
            <person name="Siddiqi M.Z."/>
            <person name="Kim K.H."/>
            <person name="Yu H.S."/>
            <person name="Im W.T."/>
        </authorList>
    </citation>
    <scope>NUCLEOTIDE SEQUENCE [LARGE SCALE GENOMIC DNA]</scope>
    <source>
        <strain evidence="2 3">BR7-21</strain>
    </source>
</reference>
<sequence length="468" mass="48716">MSSAPPDRSIAQTTAAIAAGELSAVAVAQEYLDRIDAHDAALNVYRTVTRELALEQAAAVDAAAQRGEPVGPLAGVPVALKDNIAVAGVEMTAGTRHRAGRIADEDAPAYAALRDAGAVLLGKVSMSEWAIGGTNQNIHYGDVHNPWDVARVSGGSSGGSGAAIGADLALATLGTDTGGSVRLPASLNGCCGLRGTAGRVSNRGSIPVAWTFDTIGPLARRAEDVAAILQVIAGYDHEDPISPDVPVDDYLGALDGGVAGLRIGLLSGPYLDEVDAGFAAALRAAADQYAALGAEIVPVDLPGHDDAATCTAELLLAEAAYVHRNHLRDCPEIFAPDVLTRLRRGEAVTGPQYAHQRQEQRRWRRQVLDALEGCDVLMCPGAARTAPLASESEPLAMTAVLARFTGLWVLSRTPALVVPCGLVDGLPVSFQLVGRPFDEATVLRAAHGYQQATDWHLRRPDPAGWVAA</sequence>
<dbReference type="PANTHER" id="PTHR11895:SF176">
    <property type="entry name" value="AMIDASE AMID-RELATED"/>
    <property type="match status" value="1"/>
</dbReference>
<dbReference type="RefSeq" id="WP_146919915.1">
    <property type="nucleotide sequence ID" value="NZ_CP042430.1"/>
</dbReference>
<proteinExistence type="predicted"/>
<accession>A0A5B8U653</accession>
<dbReference type="SUPFAM" id="SSF75304">
    <property type="entry name" value="Amidase signature (AS) enzymes"/>
    <property type="match status" value="1"/>
</dbReference>
<dbReference type="GO" id="GO:0003824">
    <property type="term" value="F:catalytic activity"/>
    <property type="evidence" value="ECO:0007669"/>
    <property type="project" value="InterPro"/>
</dbReference>
<dbReference type="EMBL" id="CP042430">
    <property type="protein sequence ID" value="QEC48411.1"/>
    <property type="molecule type" value="Genomic_DNA"/>
</dbReference>
<name>A0A5B8U653_9ACTN</name>
<dbReference type="PANTHER" id="PTHR11895">
    <property type="entry name" value="TRANSAMIDASE"/>
    <property type="match status" value="1"/>
</dbReference>
<feature type="domain" description="Amidase" evidence="1">
    <location>
        <begin position="27"/>
        <end position="443"/>
    </location>
</feature>
<gene>
    <name evidence="2" type="ORF">FSW04_13090</name>
</gene>
<keyword evidence="3" id="KW-1185">Reference proteome</keyword>
<dbReference type="PROSITE" id="PS00571">
    <property type="entry name" value="AMIDASES"/>
    <property type="match status" value="1"/>
</dbReference>
<dbReference type="InterPro" id="IPR036928">
    <property type="entry name" value="AS_sf"/>
</dbReference>
<protein>
    <submittedName>
        <fullName evidence="2">Amidase</fullName>
    </submittedName>
</protein>
<dbReference type="AlphaFoldDB" id="A0A5B8U653"/>
<dbReference type="InterPro" id="IPR023631">
    <property type="entry name" value="Amidase_dom"/>
</dbReference>
<dbReference type="Pfam" id="PF01425">
    <property type="entry name" value="Amidase"/>
    <property type="match status" value="1"/>
</dbReference>
<dbReference type="InterPro" id="IPR000120">
    <property type="entry name" value="Amidase"/>
</dbReference>